<evidence type="ECO:0000313" key="3">
    <source>
        <dbReference type="Proteomes" id="UP000663207"/>
    </source>
</evidence>
<gene>
    <name evidence="2" type="ORF">JYB85_14715</name>
</gene>
<dbReference type="Proteomes" id="UP000663207">
    <property type="component" value="Chromosome"/>
</dbReference>
<keyword evidence="1" id="KW-0812">Transmembrane</keyword>
<keyword evidence="3" id="KW-1185">Reference proteome</keyword>
<evidence type="ECO:0008006" key="4">
    <source>
        <dbReference type="Google" id="ProtNLM"/>
    </source>
</evidence>
<protein>
    <recommendedName>
        <fullName evidence="4">Chloride channel protein</fullName>
    </recommendedName>
</protein>
<accession>A0ABX7QYB8</accession>
<reference evidence="2 3" key="1">
    <citation type="submission" date="2021-03" db="EMBL/GenBank/DDBJ databases">
        <title>Novel species identification of genus Shewanella.</title>
        <authorList>
            <person name="Liu G."/>
            <person name="Zhang Q."/>
        </authorList>
    </citation>
    <scope>NUCLEOTIDE SEQUENCE [LARGE SCALE GENOMIC DNA]</scope>
    <source>
        <strain evidence="2 3">FJAT-52962</strain>
    </source>
</reference>
<organism evidence="2 3">
    <name type="scientific">Shewanella sedimentimangrovi</name>
    <dbReference type="NCBI Taxonomy" id="2814293"/>
    <lineage>
        <taxon>Bacteria</taxon>
        <taxon>Pseudomonadati</taxon>
        <taxon>Pseudomonadota</taxon>
        <taxon>Gammaproteobacteria</taxon>
        <taxon>Alteromonadales</taxon>
        <taxon>Shewanellaceae</taxon>
        <taxon>Shewanella</taxon>
    </lineage>
</organism>
<keyword evidence="1" id="KW-0472">Membrane</keyword>
<feature type="transmembrane region" description="Helical" evidence="1">
    <location>
        <begin position="65"/>
        <end position="84"/>
    </location>
</feature>
<dbReference type="EMBL" id="CP071502">
    <property type="protein sequence ID" value="QSX36524.1"/>
    <property type="molecule type" value="Genomic_DNA"/>
</dbReference>
<feature type="transmembrane region" description="Helical" evidence="1">
    <location>
        <begin position="20"/>
        <end position="45"/>
    </location>
</feature>
<sequence length="97" mass="11439">MNKHIKMTKSRWNAIRKKGLPYYLFFTGFCQLGVIGGGIFFALLYLKSINYQLVKFSFKFFVNNYLMYFPIAIFFGIIIAFLAWSKYEDKFGPSDNE</sequence>
<evidence type="ECO:0000256" key="1">
    <source>
        <dbReference type="SAM" id="Phobius"/>
    </source>
</evidence>
<name>A0ABX7QYB8_9GAMM</name>
<keyword evidence="1" id="KW-1133">Transmembrane helix</keyword>
<dbReference type="RefSeq" id="WP_207379884.1">
    <property type="nucleotide sequence ID" value="NZ_CP071502.1"/>
</dbReference>
<evidence type="ECO:0000313" key="2">
    <source>
        <dbReference type="EMBL" id="QSX36524.1"/>
    </source>
</evidence>
<proteinExistence type="predicted"/>